<feature type="transmembrane region" description="Helical" evidence="5">
    <location>
        <begin position="118"/>
        <end position="139"/>
    </location>
</feature>
<feature type="transmembrane region" description="Helical" evidence="5">
    <location>
        <begin position="77"/>
        <end position="98"/>
    </location>
</feature>
<dbReference type="OrthoDB" id="1809613at2"/>
<dbReference type="GO" id="GO:0016020">
    <property type="term" value="C:membrane"/>
    <property type="evidence" value="ECO:0007669"/>
    <property type="project" value="UniProtKB-SubCell"/>
</dbReference>
<name>A0A317KZJ6_9BACI</name>
<dbReference type="RefSeq" id="WP_054789352.1">
    <property type="nucleotide sequence ID" value="NZ_JAJUIE010000029.1"/>
</dbReference>
<dbReference type="AlphaFoldDB" id="A0A317KZJ6"/>
<dbReference type="InterPro" id="IPR003825">
    <property type="entry name" value="Colicin-V_CvpA"/>
</dbReference>
<evidence type="ECO:0000256" key="3">
    <source>
        <dbReference type="ARBA" id="ARBA00022989"/>
    </source>
</evidence>
<comment type="caution">
    <text evidence="6">The sequence shown here is derived from an EMBL/GenBank/DDBJ whole genome shotgun (WGS) entry which is preliminary data.</text>
</comment>
<comment type="subcellular location">
    <subcellularLocation>
        <location evidence="1">Membrane</location>
        <topology evidence="1">Multi-pass membrane protein</topology>
    </subcellularLocation>
</comment>
<keyword evidence="7" id="KW-1185">Reference proteome</keyword>
<gene>
    <name evidence="6" type="ORF">DLJ74_07060</name>
</gene>
<dbReference type="EMBL" id="QGTD01000008">
    <property type="protein sequence ID" value="PWU68210.1"/>
    <property type="molecule type" value="Genomic_DNA"/>
</dbReference>
<evidence type="ECO:0000313" key="7">
    <source>
        <dbReference type="Proteomes" id="UP000245624"/>
    </source>
</evidence>
<accession>A0A317KZJ6</accession>
<keyword evidence="4 5" id="KW-0472">Membrane</keyword>
<dbReference type="Pfam" id="PF02674">
    <property type="entry name" value="Colicin_V"/>
    <property type="match status" value="1"/>
</dbReference>
<evidence type="ECO:0000313" key="6">
    <source>
        <dbReference type="EMBL" id="PWU68210.1"/>
    </source>
</evidence>
<evidence type="ECO:0000256" key="4">
    <source>
        <dbReference type="ARBA" id="ARBA00023136"/>
    </source>
</evidence>
<organism evidence="6 7">
    <name type="scientific">Gracilibacillus dipsosauri</name>
    <dbReference type="NCBI Taxonomy" id="178340"/>
    <lineage>
        <taxon>Bacteria</taxon>
        <taxon>Bacillati</taxon>
        <taxon>Bacillota</taxon>
        <taxon>Bacilli</taxon>
        <taxon>Bacillales</taxon>
        <taxon>Bacillaceae</taxon>
        <taxon>Gracilibacillus</taxon>
    </lineage>
</organism>
<evidence type="ECO:0000256" key="5">
    <source>
        <dbReference type="SAM" id="Phobius"/>
    </source>
</evidence>
<evidence type="ECO:0000256" key="2">
    <source>
        <dbReference type="ARBA" id="ARBA00022692"/>
    </source>
</evidence>
<dbReference type="PANTHER" id="PTHR37306">
    <property type="entry name" value="COLICIN V PRODUCTION PROTEIN"/>
    <property type="match status" value="1"/>
</dbReference>
<dbReference type="PANTHER" id="PTHR37306:SF1">
    <property type="entry name" value="COLICIN V PRODUCTION PROTEIN"/>
    <property type="match status" value="1"/>
</dbReference>
<proteinExistence type="predicted"/>
<dbReference type="Proteomes" id="UP000245624">
    <property type="component" value="Unassembled WGS sequence"/>
</dbReference>
<dbReference type="GO" id="GO:0009403">
    <property type="term" value="P:toxin biosynthetic process"/>
    <property type="evidence" value="ECO:0007669"/>
    <property type="project" value="InterPro"/>
</dbReference>
<evidence type="ECO:0000256" key="1">
    <source>
        <dbReference type="ARBA" id="ARBA00004141"/>
    </source>
</evidence>
<sequence>MVTFVILILLLLGFLVGLKRGFILQLLHLTSFILAFIVAVMYYKDLAGILELWIPYPELSDDGTWAVFLDTLPLEAAFYNAIAFGLLFFATKIVLQIIATMLDFVADLPILSIFNSWLGAILGFIEVYLVIFVVLYIIALAPVTEIQAWIDQSSLATYMIEDTPVLSEKLKDIWFSNDPTS</sequence>
<reference evidence="6 7" key="1">
    <citation type="submission" date="2018-05" db="EMBL/GenBank/DDBJ databases">
        <title>Genomic analysis of Gracilibacillus dipsosauri DD1 reveals novel features of a salt-tolerant amylase.</title>
        <authorList>
            <person name="Deutch C.E."/>
            <person name="Yang S."/>
        </authorList>
    </citation>
    <scope>NUCLEOTIDE SEQUENCE [LARGE SCALE GENOMIC DNA]</scope>
    <source>
        <strain evidence="6 7">DD1</strain>
    </source>
</reference>
<keyword evidence="2 5" id="KW-0812">Transmembrane</keyword>
<evidence type="ECO:0008006" key="8">
    <source>
        <dbReference type="Google" id="ProtNLM"/>
    </source>
</evidence>
<keyword evidence="3 5" id="KW-1133">Transmembrane helix</keyword>
<protein>
    <recommendedName>
        <fullName evidence="8">CvpA family protein</fullName>
    </recommendedName>
</protein>